<keyword evidence="6" id="KW-1185">Reference proteome</keyword>
<evidence type="ECO:0000256" key="3">
    <source>
        <dbReference type="ARBA" id="ARBA00022917"/>
    </source>
</evidence>
<evidence type="ECO:0008006" key="7">
    <source>
        <dbReference type="Google" id="ProtNLM"/>
    </source>
</evidence>
<dbReference type="GO" id="GO:0003743">
    <property type="term" value="F:translation initiation factor activity"/>
    <property type="evidence" value="ECO:0007669"/>
    <property type="project" value="UniProtKB-KW"/>
</dbReference>
<evidence type="ECO:0000313" key="5">
    <source>
        <dbReference type="EMBL" id="KPJ01962.1"/>
    </source>
</evidence>
<name>A0A194Q8V8_PAPXU</name>
<organism evidence="5 6">
    <name type="scientific">Papilio xuthus</name>
    <name type="common">Asian swallowtail butterfly</name>
    <dbReference type="NCBI Taxonomy" id="66420"/>
    <lineage>
        <taxon>Eukaryota</taxon>
        <taxon>Metazoa</taxon>
        <taxon>Ecdysozoa</taxon>
        <taxon>Arthropoda</taxon>
        <taxon>Hexapoda</taxon>
        <taxon>Insecta</taxon>
        <taxon>Pterygota</taxon>
        <taxon>Neoptera</taxon>
        <taxon>Endopterygota</taxon>
        <taxon>Lepidoptera</taxon>
        <taxon>Glossata</taxon>
        <taxon>Ditrysia</taxon>
        <taxon>Papilionoidea</taxon>
        <taxon>Papilionidae</taxon>
        <taxon>Papilioninae</taxon>
        <taxon>Papilio</taxon>
    </lineage>
</organism>
<comment type="similarity">
    <text evidence="1">Belongs to the IF-3 family.</text>
</comment>
<dbReference type="Proteomes" id="UP000053268">
    <property type="component" value="Unassembled WGS sequence"/>
</dbReference>
<dbReference type="GO" id="GO:0032790">
    <property type="term" value="P:ribosome disassembly"/>
    <property type="evidence" value="ECO:0007669"/>
    <property type="project" value="TreeGrafter"/>
</dbReference>
<evidence type="ECO:0000313" key="6">
    <source>
        <dbReference type="Proteomes" id="UP000053268"/>
    </source>
</evidence>
<dbReference type="AlphaFoldDB" id="A0A194Q8V8"/>
<feature type="compositionally biased region" description="Polar residues" evidence="4">
    <location>
        <begin position="200"/>
        <end position="212"/>
    </location>
</feature>
<proteinExistence type="inferred from homology"/>
<accession>A0A194Q8V8</accession>
<sequence length="221" mass="25091">MNRIFALSNFRRLVDHNRFVSMKITAEGKDVPKKKNFESRITLIGSDNSVSITDLKSAQSLSVRRDLKLVKIQDIDTKTRRPVYKLLTSAQYLEEEIAKRKEKKISKESQLIKGQKLITLTNRIAENDLMTSVKKMIKLLEKQFEVKVVVTGPDSEALESLDKICSVIEKNTKSSGKIVQKRNKGNTLRFQLIPVRDKSSQVGNDDSNQNSENKGDEKGPL</sequence>
<dbReference type="SUPFAM" id="SSF55200">
    <property type="entry name" value="Translation initiation factor IF3, C-terminal domain"/>
    <property type="match status" value="1"/>
</dbReference>
<dbReference type="PANTHER" id="PTHR10938">
    <property type="entry name" value="TRANSLATION INITIATION FACTOR IF-3"/>
    <property type="match status" value="1"/>
</dbReference>
<evidence type="ECO:0000256" key="2">
    <source>
        <dbReference type="ARBA" id="ARBA00022540"/>
    </source>
</evidence>
<protein>
    <recommendedName>
        <fullName evidence="7">Translation initiation factor IF-3, mitochondrial</fullName>
    </recommendedName>
</protein>
<dbReference type="GO" id="GO:0070124">
    <property type="term" value="P:mitochondrial translational initiation"/>
    <property type="evidence" value="ECO:0007669"/>
    <property type="project" value="TreeGrafter"/>
</dbReference>
<dbReference type="EMBL" id="KQ459299">
    <property type="protein sequence ID" value="KPJ01962.1"/>
    <property type="molecule type" value="Genomic_DNA"/>
</dbReference>
<keyword evidence="3" id="KW-0648">Protein biosynthesis</keyword>
<dbReference type="PANTHER" id="PTHR10938:SF0">
    <property type="entry name" value="TRANSLATION INITIATION FACTOR IF-3, MITOCHONDRIAL"/>
    <property type="match status" value="1"/>
</dbReference>
<dbReference type="InterPro" id="IPR001288">
    <property type="entry name" value="Translation_initiation_fac_3"/>
</dbReference>
<keyword evidence="2" id="KW-0396">Initiation factor</keyword>
<evidence type="ECO:0000256" key="4">
    <source>
        <dbReference type="SAM" id="MobiDB-lite"/>
    </source>
</evidence>
<dbReference type="InterPro" id="IPR036788">
    <property type="entry name" value="T_IF-3_C_sf"/>
</dbReference>
<evidence type="ECO:0000256" key="1">
    <source>
        <dbReference type="ARBA" id="ARBA00005439"/>
    </source>
</evidence>
<dbReference type="GO" id="GO:0043022">
    <property type="term" value="F:ribosome binding"/>
    <property type="evidence" value="ECO:0007669"/>
    <property type="project" value="TreeGrafter"/>
</dbReference>
<gene>
    <name evidence="5" type="ORF">RR46_05171</name>
</gene>
<dbReference type="Gene3D" id="3.30.110.10">
    <property type="entry name" value="Translation initiation factor 3 (IF-3), C-terminal domain"/>
    <property type="match status" value="1"/>
</dbReference>
<feature type="region of interest" description="Disordered" evidence="4">
    <location>
        <begin position="195"/>
        <end position="221"/>
    </location>
</feature>
<reference evidence="5 6" key="1">
    <citation type="journal article" date="2015" name="Nat. Commun.">
        <title>Outbred genome sequencing and CRISPR/Cas9 gene editing in butterflies.</title>
        <authorList>
            <person name="Li X."/>
            <person name="Fan D."/>
            <person name="Zhang W."/>
            <person name="Liu G."/>
            <person name="Zhang L."/>
            <person name="Zhao L."/>
            <person name="Fang X."/>
            <person name="Chen L."/>
            <person name="Dong Y."/>
            <person name="Chen Y."/>
            <person name="Ding Y."/>
            <person name="Zhao R."/>
            <person name="Feng M."/>
            <person name="Zhu Y."/>
            <person name="Feng Y."/>
            <person name="Jiang X."/>
            <person name="Zhu D."/>
            <person name="Xiang H."/>
            <person name="Feng X."/>
            <person name="Li S."/>
            <person name="Wang J."/>
            <person name="Zhang G."/>
            <person name="Kronforst M.R."/>
            <person name="Wang W."/>
        </authorList>
    </citation>
    <scope>NUCLEOTIDE SEQUENCE [LARGE SCALE GENOMIC DNA]</scope>
    <source>
        <strain evidence="5">Ya'a_city_454_Px</strain>
        <tissue evidence="5">Whole body</tissue>
    </source>
</reference>
<dbReference type="GO" id="GO:0005739">
    <property type="term" value="C:mitochondrion"/>
    <property type="evidence" value="ECO:0007669"/>
    <property type="project" value="TreeGrafter"/>
</dbReference>